<keyword evidence="4" id="KW-1133">Transmembrane helix</keyword>
<dbReference type="WBParaSite" id="maker-PairedContig_2819-snap-gene-1.15-mRNA-1">
    <property type="protein sequence ID" value="maker-PairedContig_2819-snap-gene-1.15-mRNA-1"/>
    <property type="gene ID" value="maker-PairedContig_2819-snap-gene-1.15"/>
</dbReference>
<evidence type="ECO:0000313" key="5">
    <source>
        <dbReference type="WBParaSite" id="maker-PairedContig_2819-snap-gene-1.15-mRNA-1"/>
    </source>
</evidence>
<evidence type="ECO:0000256" key="3">
    <source>
        <dbReference type="ARBA" id="ARBA00023054"/>
    </source>
</evidence>
<accession>A0A1I8EKQ8</accession>
<evidence type="ECO:0000256" key="4">
    <source>
        <dbReference type="SAM" id="Phobius"/>
    </source>
</evidence>
<dbReference type="InterPro" id="IPR011680">
    <property type="entry name" value="FEZ"/>
</dbReference>
<comment type="similarity">
    <text evidence="1">Belongs to the zygin family.</text>
</comment>
<keyword evidence="4" id="KW-0472">Membrane</keyword>
<proteinExistence type="inferred from homology"/>
<reference evidence="5" key="1">
    <citation type="submission" date="2016-11" db="UniProtKB">
        <authorList>
            <consortium name="WormBaseParasite"/>
        </authorList>
    </citation>
    <scope>IDENTIFICATION</scope>
    <source>
        <strain evidence="5">pt0022</strain>
    </source>
</reference>
<name>A0A1I8EKQ8_WUCBA</name>
<dbReference type="Pfam" id="PF07763">
    <property type="entry name" value="FEZ"/>
    <property type="match status" value="1"/>
</dbReference>
<dbReference type="PANTHER" id="PTHR12394">
    <property type="entry name" value="ZYGIN"/>
    <property type="match status" value="1"/>
</dbReference>
<evidence type="ECO:0000256" key="2">
    <source>
        <dbReference type="ARBA" id="ARBA00022553"/>
    </source>
</evidence>
<evidence type="ECO:0000256" key="1">
    <source>
        <dbReference type="ARBA" id="ARBA00006788"/>
    </source>
</evidence>
<dbReference type="PANTHER" id="PTHR12394:SF12">
    <property type="entry name" value="LD08195P"/>
    <property type="match status" value="1"/>
</dbReference>
<protein>
    <submittedName>
        <fullName evidence="5">Uncharacterized protein</fullName>
    </submittedName>
</protein>
<keyword evidence="4" id="KW-0812">Transmembrane</keyword>
<dbReference type="GO" id="GO:0030424">
    <property type="term" value="C:axon"/>
    <property type="evidence" value="ECO:0007669"/>
    <property type="project" value="TreeGrafter"/>
</dbReference>
<sequence length="415" mass="47594">MVMGTGMVENINCSVPEVPLAHLEDDLDFIKVASQQSTSDCENNFDENFDAENLSSSLEDLVGTFDQKISHCFKDLNKATEEIAPIQVRSQDEIMSESQIWWTLTGNFGNMPPLDFSKTQTRRLQLPALDLQPRKENSDLGIDLSEDEELRSALDMHQLISQRGPLSESPPQTADEVIEEIDQMLQSCDFSGSVMTDRTMESMDSMYSSMRSPLPNGQYDMDVKLRQAVAITSNSDNLESFSYSRLLALSAEMEQLIQVYNDSLVEQLAHRDELEYEKEMKNTFISLLLSIQNRRRHFTNERKRKPLKTDPSQLPQYMTATIPYDESCLSVDMNTLMALIKLLRAIDEDSPAVPSMLTDYILTGNIFDCYEIQFFLYYYIFKYVSTITSLGTFLNWFFFIMFTFFSQLTTVVVCK</sequence>
<keyword evidence="3" id="KW-0175">Coiled coil</keyword>
<dbReference type="STRING" id="6293.A0A1I8EKQ8"/>
<organism evidence="5">
    <name type="scientific">Wuchereria bancrofti</name>
    <dbReference type="NCBI Taxonomy" id="6293"/>
    <lineage>
        <taxon>Eukaryota</taxon>
        <taxon>Metazoa</taxon>
        <taxon>Ecdysozoa</taxon>
        <taxon>Nematoda</taxon>
        <taxon>Chromadorea</taxon>
        <taxon>Rhabditida</taxon>
        <taxon>Spirurina</taxon>
        <taxon>Spiruromorpha</taxon>
        <taxon>Filarioidea</taxon>
        <taxon>Onchocercidae</taxon>
        <taxon>Wuchereria</taxon>
    </lineage>
</organism>
<dbReference type="AlphaFoldDB" id="A0A1I8EKQ8"/>
<feature type="transmembrane region" description="Helical" evidence="4">
    <location>
        <begin position="393"/>
        <end position="414"/>
    </location>
</feature>
<dbReference type="GO" id="GO:0005737">
    <property type="term" value="C:cytoplasm"/>
    <property type="evidence" value="ECO:0007669"/>
    <property type="project" value="TreeGrafter"/>
</dbReference>
<keyword evidence="2" id="KW-0597">Phosphoprotein</keyword>